<proteinExistence type="predicted"/>
<organism evidence="1 2">
    <name type="scientific">Panagrolaimus sp. JU765</name>
    <dbReference type="NCBI Taxonomy" id="591449"/>
    <lineage>
        <taxon>Eukaryota</taxon>
        <taxon>Metazoa</taxon>
        <taxon>Ecdysozoa</taxon>
        <taxon>Nematoda</taxon>
        <taxon>Chromadorea</taxon>
        <taxon>Rhabditida</taxon>
        <taxon>Tylenchina</taxon>
        <taxon>Panagrolaimomorpha</taxon>
        <taxon>Panagrolaimoidea</taxon>
        <taxon>Panagrolaimidae</taxon>
        <taxon>Panagrolaimus</taxon>
    </lineage>
</organism>
<evidence type="ECO:0000313" key="1">
    <source>
        <dbReference type="Proteomes" id="UP000887576"/>
    </source>
</evidence>
<accession>A0AC34R138</accession>
<reference evidence="2" key="1">
    <citation type="submission" date="2022-11" db="UniProtKB">
        <authorList>
            <consortium name="WormBaseParasite"/>
        </authorList>
    </citation>
    <scope>IDENTIFICATION</scope>
</reference>
<dbReference type="WBParaSite" id="JU765_v2.g2405.t2">
    <property type="protein sequence ID" value="JU765_v2.g2405.t2"/>
    <property type="gene ID" value="JU765_v2.g2405"/>
</dbReference>
<protein>
    <submittedName>
        <fullName evidence="2">Uncharacterized protein</fullName>
    </submittedName>
</protein>
<sequence>MRKPLLFLIFFIISCSVAEECPSNIPKLCKCENLVSGFRVSCLSNSNLDEIIAALKDDTIERLDIRNCVPKVKQLVMLPPMSVRVLSITNCGIEKIAENAFANVAADLEELRLINNQLTTMPLLGELPKLVSLNLNKNQLTDIAENSFDGIPGLRNLQNSFDGIPGLRNLRIQNNKICTLSRNALNETKQTLELLDLSGNCFSAVPAQNLRNSLKLKHLDLSDNQINELAKFSFMNLPELKELRLHSNMLGSLSPLAFMNVPQLNRLSLRNNLITKIEQGALQTFKEIEVVDLGYNNILKIPSFKDMAKLKQVNLTSNRIRRIETMTFSSNPALQAVNIENNEISLIARNSFDGLDQLTLLLLGNNSLSSIERGTFDGMRNLQQLSLHHNQITEITNESFPSLTKMTVLDLSNNRISSITPGAFENQQNLFWLDLSNNNITTLQRGAFDKKIGNILLDGNHFYCDEKLDWFVSYLVKFQVRTFFPNQPEIACAGPDKFVGTRIKDLMIKKANETINQGLSTFGMGSRSGVQQQPTILGNLLPFLAQGAITNGASTGFLHSITQAIPSLRAIPGLGNGPVRTGMSADFDRAVEQFTEPLVRYSVGSQAPSDLNRLLQSIPNLVVNIPGFGDVDLSKVPPPILQHVLNGGQIPGIPKETLDNVVKTYTNRMYQAAERANQGKMQEGDDRYLPSLTTLPQQVVDTVMHGDTLPYLTVDQSNVVKAYYTKQIPVQMGPNASQGIQFKPEMFSMLSLLPPNYNFSKIPPEVFKQVMKGEMPDLTLLPQDVLDYIRENSEKIFKSFKISPETSLEEILSKLPSFEPAAFDTTFPPYDINKVDSDLVVKNESSLLSDGNVRLYTAIALGLFGTVSTGILGLYCFYLRKSRTEMKPNL</sequence>
<dbReference type="Proteomes" id="UP000887576">
    <property type="component" value="Unplaced"/>
</dbReference>
<evidence type="ECO:0000313" key="2">
    <source>
        <dbReference type="WBParaSite" id="JU765_v2.g2405.t2"/>
    </source>
</evidence>
<name>A0AC34R138_9BILA</name>